<feature type="region of interest" description="Disordered" evidence="10">
    <location>
        <begin position="18"/>
        <end position="48"/>
    </location>
</feature>
<feature type="compositionally biased region" description="Basic and acidic residues" evidence="10">
    <location>
        <begin position="1236"/>
        <end position="1246"/>
    </location>
</feature>
<evidence type="ECO:0000256" key="4">
    <source>
        <dbReference type="ARBA" id="ARBA00022837"/>
    </source>
</evidence>
<proteinExistence type="predicted"/>
<keyword evidence="2 11" id="KW-0812">Transmembrane</keyword>
<reference evidence="14" key="1">
    <citation type="submission" date="2016-01" db="EMBL/GenBank/DDBJ databases">
        <title>Reference transcriptome for the parasite Schistocephalus solidus: insights into the molecular evolution of parasitism.</title>
        <authorList>
            <person name="Hebert F.O."/>
            <person name="Grambauer S."/>
            <person name="Barber I."/>
            <person name="Landry C.R."/>
            <person name="Aubin-Horth N."/>
        </authorList>
    </citation>
    <scope>NUCLEOTIDE SEQUENCE</scope>
</reference>
<dbReference type="InterPro" id="IPR020894">
    <property type="entry name" value="Cadherin_CS"/>
</dbReference>
<dbReference type="GO" id="GO:0007156">
    <property type="term" value="P:homophilic cell adhesion via plasma membrane adhesion molecules"/>
    <property type="evidence" value="ECO:0007669"/>
    <property type="project" value="InterPro"/>
</dbReference>
<keyword evidence="3" id="KW-0677">Repeat</keyword>
<evidence type="ECO:0000256" key="5">
    <source>
        <dbReference type="ARBA" id="ARBA00022889"/>
    </source>
</evidence>
<dbReference type="PROSITE" id="PS50268">
    <property type="entry name" value="CADHERIN_2"/>
    <property type="match status" value="7"/>
</dbReference>
<accession>A0A0X3P4K0</accession>
<keyword evidence="8" id="KW-0325">Glycoprotein</keyword>
<feature type="region of interest" description="Disordered" evidence="10">
    <location>
        <begin position="1111"/>
        <end position="1140"/>
    </location>
</feature>
<keyword evidence="12" id="KW-0732">Signal</keyword>
<dbReference type="SMART" id="SM00112">
    <property type="entry name" value="CA"/>
    <property type="match status" value="6"/>
</dbReference>
<feature type="domain" description="Cadherin" evidence="13">
    <location>
        <begin position="219"/>
        <end position="379"/>
    </location>
</feature>
<evidence type="ECO:0000256" key="7">
    <source>
        <dbReference type="ARBA" id="ARBA00023136"/>
    </source>
</evidence>
<evidence type="ECO:0000256" key="11">
    <source>
        <dbReference type="SAM" id="Phobius"/>
    </source>
</evidence>
<dbReference type="CDD" id="cd11304">
    <property type="entry name" value="Cadherin_repeat"/>
    <property type="match status" value="6"/>
</dbReference>
<dbReference type="GO" id="GO:0005509">
    <property type="term" value="F:calcium ion binding"/>
    <property type="evidence" value="ECO:0007669"/>
    <property type="project" value="UniProtKB-UniRule"/>
</dbReference>
<feature type="chain" id="PRO_5007050933" description="Cadherin domain-containing protein" evidence="12">
    <location>
        <begin position="21"/>
        <end position="1511"/>
    </location>
</feature>
<feature type="compositionally biased region" description="Polar residues" evidence="10">
    <location>
        <begin position="1417"/>
        <end position="1438"/>
    </location>
</feature>
<feature type="domain" description="Cadherin" evidence="13">
    <location>
        <begin position="47"/>
        <end position="218"/>
    </location>
</feature>
<dbReference type="SUPFAM" id="SSF49313">
    <property type="entry name" value="Cadherin-like"/>
    <property type="match status" value="6"/>
</dbReference>
<dbReference type="Pfam" id="PF00028">
    <property type="entry name" value="Cadherin"/>
    <property type="match status" value="2"/>
</dbReference>
<dbReference type="InterPro" id="IPR050174">
    <property type="entry name" value="Protocadherin/Cadherin-CA"/>
</dbReference>
<feature type="compositionally biased region" description="Polar residues" evidence="10">
    <location>
        <begin position="1113"/>
        <end position="1124"/>
    </location>
</feature>
<dbReference type="GO" id="GO:0005886">
    <property type="term" value="C:plasma membrane"/>
    <property type="evidence" value="ECO:0007669"/>
    <property type="project" value="InterPro"/>
</dbReference>
<comment type="subcellular location">
    <subcellularLocation>
        <location evidence="1">Membrane</location>
        <topology evidence="1">Single-pass membrane protein</topology>
    </subcellularLocation>
</comment>
<feature type="domain" description="Cadherin" evidence="13">
    <location>
        <begin position="897"/>
        <end position="1035"/>
    </location>
</feature>
<evidence type="ECO:0000313" key="14">
    <source>
        <dbReference type="EMBL" id="JAP46835.1"/>
    </source>
</evidence>
<evidence type="ECO:0000259" key="13">
    <source>
        <dbReference type="PROSITE" id="PS50268"/>
    </source>
</evidence>
<feature type="region of interest" description="Disordered" evidence="10">
    <location>
        <begin position="1354"/>
        <end position="1448"/>
    </location>
</feature>
<feature type="domain" description="Cadherin" evidence="13">
    <location>
        <begin position="380"/>
        <end position="509"/>
    </location>
</feature>
<keyword evidence="6 11" id="KW-1133">Transmembrane helix</keyword>
<dbReference type="PANTHER" id="PTHR24028:SF146">
    <property type="entry name" value="CADHERIN 96CB, ISOFORM D-RELATED"/>
    <property type="match status" value="1"/>
</dbReference>
<feature type="compositionally biased region" description="Low complexity" evidence="10">
    <location>
        <begin position="18"/>
        <end position="31"/>
    </location>
</feature>
<keyword evidence="5" id="KW-0130">Cell adhesion</keyword>
<feature type="transmembrane region" description="Helical" evidence="11">
    <location>
        <begin position="1078"/>
        <end position="1102"/>
    </location>
</feature>
<dbReference type="PROSITE" id="PS00232">
    <property type="entry name" value="CADHERIN_1"/>
    <property type="match status" value="2"/>
</dbReference>
<dbReference type="PRINTS" id="PR00205">
    <property type="entry name" value="CADHERIN"/>
</dbReference>
<evidence type="ECO:0000256" key="2">
    <source>
        <dbReference type="ARBA" id="ARBA00022692"/>
    </source>
</evidence>
<keyword evidence="4 9" id="KW-0106">Calcium</keyword>
<dbReference type="Gene3D" id="2.60.40.60">
    <property type="entry name" value="Cadherins"/>
    <property type="match status" value="7"/>
</dbReference>
<feature type="domain" description="Cadherin" evidence="13">
    <location>
        <begin position="646"/>
        <end position="778"/>
    </location>
</feature>
<feature type="domain" description="Cadherin" evidence="13">
    <location>
        <begin position="779"/>
        <end position="890"/>
    </location>
</feature>
<dbReference type="InterPro" id="IPR002126">
    <property type="entry name" value="Cadherin-like_dom"/>
</dbReference>
<protein>
    <recommendedName>
        <fullName evidence="13">Cadherin domain-containing protein</fullName>
    </recommendedName>
</protein>
<evidence type="ECO:0000256" key="10">
    <source>
        <dbReference type="SAM" id="MobiDB-lite"/>
    </source>
</evidence>
<dbReference type="EMBL" id="GEEE01016390">
    <property type="protein sequence ID" value="JAP46835.1"/>
    <property type="molecule type" value="Transcribed_RNA"/>
</dbReference>
<feature type="region of interest" description="Disordered" evidence="10">
    <location>
        <begin position="1234"/>
        <end position="1261"/>
    </location>
</feature>
<organism evidence="14">
    <name type="scientific">Schistocephalus solidus</name>
    <name type="common">Tapeworm</name>
    <dbReference type="NCBI Taxonomy" id="70667"/>
    <lineage>
        <taxon>Eukaryota</taxon>
        <taxon>Metazoa</taxon>
        <taxon>Spiralia</taxon>
        <taxon>Lophotrochozoa</taxon>
        <taxon>Platyhelminthes</taxon>
        <taxon>Cestoda</taxon>
        <taxon>Eucestoda</taxon>
        <taxon>Diphyllobothriidea</taxon>
        <taxon>Diphyllobothriidae</taxon>
        <taxon>Schistocephalus</taxon>
    </lineage>
</organism>
<feature type="domain" description="Cadherin" evidence="13">
    <location>
        <begin position="518"/>
        <end position="645"/>
    </location>
</feature>
<evidence type="ECO:0000256" key="9">
    <source>
        <dbReference type="PROSITE-ProRule" id="PRU00043"/>
    </source>
</evidence>
<feature type="signal peptide" evidence="12">
    <location>
        <begin position="1"/>
        <end position="20"/>
    </location>
</feature>
<dbReference type="Pfam" id="PF08266">
    <property type="entry name" value="Cadherin_2"/>
    <property type="match status" value="1"/>
</dbReference>
<evidence type="ECO:0000256" key="8">
    <source>
        <dbReference type="ARBA" id="ARBA00023180"/>
    </source>
</evidence>
<feature type="region of interest" description="Disordered" evidence="10">
    <location>
        <begin position="968"/>
        <end position="994"/>
    </location>
</feature>
<sequence>MVPHLALILICLYGAQLSSGQSSSSGGSSSGLRNHEFLPPSRPEAPRGTTVSFTIDEELPIGSRIGSLVERLGSSQHSIRYALHEEIASSETGINFIPLTDERLVLLNRTNGLLTVRQRIDREALCRDLSVCCPGAEAIADGTFLPLPGDLDSTGTDAFLTPRIASCSLKMLVMDQRLHADASPYSGAASSSLTSQDQNNLIHVVIYVNDLNDNAPFWSPNKLELEIPEHTAIGRMFQLPEATDPDQGPEHTVQHYQLVATDGPPGKDRYVGAGVSVFDPSARQTASSSSSSDMFSLSHEISERLTTSPYKFSLRLKVNADLDREKQSIYYFLLFAIDGGGPRVGYHGSSSLVQQARQLTGTLSIVVKVTDINDQAPYFLRSQPAIEILENTPIGTQIYTIAANDNDPSDANRLVYRMGSAASAEITRLFSINAQTGAAFVIGEIDYETAPFLSNRDTGHVMSQGYGHATSAKKEVGYLIPVEVSDGAHIAETELRVQIINVNDNAPNISIQSHLQRLTTTGEILIKEDVPEGTLVATISMTDADERGPVPSSLGGQGLVSYLHESAYREALPHCSTTNPFFLIQPLFTGARNHFKLVTARPLDHEIKANLGVTVMCHDSGQPVLSSKQHINVRLEDVNDSPPIFDKSAYYARISEGLPIHTPITQVHATDADTRLFADIRYRLVSSSPAGTPGELANRQVLESAVLLDERTGQLRSGAVYDRELMSSINFTVLAVDCAGGPDWRNTSTESGVCSQVNTATAEVIVLIEDVNDCAPEFDQQSYEFPIAEGQPPKTLVGRVHAMDRDADPKNSRMRYSINDNSGEEGLLVSRIFSITSAGEIFTGNMPIDRETMPIITFSVAATDYGEPPLSAFATVVIRVEDINDNAPQWIFPPPSKHSVAHVNISLFSTVGLVVAHLKAVDPDVNAAGQVEYEILRGNSHGYFALDTTSGTLYLAKLLTLNYKEKPKTSATTSMAGSERQNEEQLSENQAVSASPPTLFTLSLKASDNGEPQRSNMSLLRIYVQTDDGFVNPLPVGPGASGGTYEEGLGAASRQQKDSASRGNAVGNAGRRILDRDWLIMIVMIIITLLVSVLLIMAIVFLRCRQTVGERSGGSSELQNSSLMETRLAHSKPPPAAGAGAQSWWFSRFSHDPSAGQGGAGRGNAAPDKSSFTLESAKRSDSFYLHGSQGHYGSATGQFIPDTLKSLDTTTTTTYNRISPAVLVSQTMATFQGDGHQAEDGCRESGNDSPPASKFAGRASTGARLVPTTDEMTPQLFRIASTGTPVYPLDGGKFANTVGSASNTATSTTLPNNRAGAGVAQRCYMTINPDLYAVQYPYGQLKYAGWNFLSGPTRRASSPNRNDDFDHPESQYLLAGKNSPTGGGSGGGGGGGEGGVRASVGFGGGDDDDDADMHPSPLTNPGTSGTTQAVRTGGSTADSGPGKHEPKRCRFMTMPNVIDLVDRDSPQTQLNNSRSREDLCDATTIHDAVHSRKARDSCDPLSPDTLIFDIQ</sequence>
<dbReference type="InterPro" id="IPR013164">
    <property type="entry name" value="Cadherin_N"/>
</dbReference>
<evidence type="ECO:0000256" key="6">
    <source>
        <dbReference type="ARBA" id="ARBA00022989"/>
    </source>
</evidence>
<dbReference type="FunFam" id="2.60.40.60:FF:000020">
    <property type="entry name" value="Dachsous cadherin-related 1b"/>
    <property type="match status" value="1"/>
</dbReference>
<gene>
    <name evidence="14" type="ORF">TR116616</name>
</gene>
<feature type="region of interest" description="Disordered" evidence="10">
    <location>
        <begin position="1035"/>
        <end position="1066"/>
    </location>
</feature>
<name>A0A0X3P4K0_SCHSO</name>
<dbReference type="PANTHER" id="PTHR24028">
    <property type="entry name" value="CADHERIN-87A"/>
    <property type="match status" value="1"/>
</dbReference>
<feature type="compositionally biased region" description="Gly residues" evidence="10">
    <location>
        <begin position="1381"/>
        <end position="1395"/>
    </location>
</feature>
<evidence type="ECO:0000256" key="12">
    <source>
        <dbReference type="SAM" id="SignalP"/>
    </source>
</evidence>
<keyword evidence="7 11" id="KW-0472">Membrane</keyword>
<evidence type="ECO:0000256" key="3">
    <source>
        <dbReference type="ARBA" id="ARBA00022737"/>
    </source>
</evidence>
<evidence type="ECO:0000256" key="1">
    <source>
        <dbReference type="ARBA" id="ARBA00004167"/>
    </source>
</evidence>
<dbReference type="InterPro" id="IPR015919">
    <property type="entry name" value="Cadherin-like_sf"/>
</dbReference>